<keyword evidence="7" id="KW-1185">Reference proteome</keyword>
<feature type="region of interest" description="Disordered" evidence="5">
    <location>
        <begin position="241"/>
        <end position="263"/>
    </location>
</feature>
<gene>
    <name evidence="6" type="ORF">IFR04_004475</name>
</gene>
<dbReference type="Gene3D" id="3.40.50.1820">
    <property type="entry name" value="alpha/beta hydrolase"/>
    <property type="match status" value="1"/>
</dbReference>
<proteinExistence type="predicted"/>
<dbReference type="GO" id="GO:0016042">
    <property type="term" value="P:lipid catabolic process"/>
    <property type="evidence" value="ECO:0007669"/>
    <property type="project" value="UniProtKB-KW"/>
</dbReference>
<name>A0A8H8BS73_9HELO</name>
<evidence type="ECO:0000313" key="7">
    <source>
        <dbReference type="Proteomes" id="UP000664132"/>
    </source>
</evidence>
<organism evidence="6 7">
    <name type="scientific">Cadophora malorum</name>
    <dbReference type="NCBI Taxonomy" id="108018"/>
    <lineage>
        <taxon>Eukaryota</taxon>
        <taxon>Fungi</taxon>
        <taxon>Dikarya</taxon>
        <taxon>Ascomycota</taxon>
        <taxon>Pezizomycotina</taxon>
        <taxon>Leotiomycetes</taxon>
        <taxon>Helotiales</taxon>
        <taxon>Ploettnerulaceae</taxon>
        <taxon>Cadophora</taxon>
    </lineage>
</organism>
<protein>
    <recommendedName>
        <fullName evidence="1">1-alkyl-2-acetylglycerophosphocholine esterase</fullName>
        <ecNumber evidence="1">3.1.1.47</ecNumber>
    </recommendedName>
</protein>
<dbReference type="Pfam" id="PF03403">
    <property type="entry name" value="PAF-AH_p_II"/>
    <property type="match status" value="1"/>
</dbReference>
<keyword evidence="3" id="KW-0442">Lipid degradation</keyword>
<evidence type="ECO:0000256" key="1">
    <source>
        <dbReference type="ARBA" id="ARBA00013201"/>
    </source>
</evidence>
<accession>A0A8H8BS73</accession>
<evidence type="ECO:0000256" key="5">
    <source>
        <dbReference type="SAM" id="MobiDB-lite"/>
    </source>
</evidence>
<reference evidence="6" key="1">
    <citation type="submission" date="2021-02" db="EMBL/GenBank/DDBJ databases">
        <title>Genome sequence Cadophora malorum strain M34.</title>
        <authorList>
            <person name="Stefanovic E."/>
            <person name="Vu D."/>
            <person name="Scully C."/>
            <person name="Dijksterhuis J."/>
            <person name="Roader J."/>
            <person name="Houbraken J."/>
        </authorList>
    </citation>
    <scope>NUCLEOTIDE SEQUENCE</scope>
    <source>
        <strain evidence="6">M34</strain>
    </source>
</reference>
<evidence type="ECO:0000256" key="2">
    <source>
        <dbReference type="ARBA" id="ARBA00022801"/>
    </source>
</evidence>
<evidence type="ECO:0000313" key="6">
    <source>
        <dbReference type="EMBL" id="KAG4422451.1"/>
    </source>
</evidence>
<dbReference type="OrthoDB" id="3558253at2759"/>
<dbReference type="EMBL" id="JAFJYH010000049">
    <property type="protein sequence ID" value="KAG4422451.1"/>
    <property type="molecule type" value="Genomic_DNA"/>
</dbReference>
<keyword evidence="2" id="KW-0378">Hydrolase</keyword>
<feature type="compositionally biased region" description="Basic and acidic residues" evidence="5">
    <location>
        <begin position="241"/>
        <end position="254"/>
    </location>
</feature>
<evidence type="ECO:0000256" key="4">
    <source>
        <dbReference type="ARBA" id="ARBA00023098"/>
    </source>
</evidence>
<keyword evidence="4" id="KW-0443">Lipid metabolism</keyword>
<dbReference type="Proteomes" id="UP000664132">
    <property type="component" value="Unassembled WGS sequence"/>
</dbReference>
<dbReference type="GO" id="GO:0003847">
    <property type="term" value="F:1-alkyl-2-acetylglycerophosphocholine esterase activity"/>
    <property type="evidence" value="ECO:0007669"/>
    <property type="project" value="UniProtKB-EC"/>
</dbReference>
<feature type="compositionally biased region" description="Basic residues" evidence="5">
    <location>
        <begin position="196"/>
        <end position="206"/>
    </location>
</feature>
<feature type="region of interest" description="Disordered" evidence="5">
    <location>
        <begin position="196"/>
        <end position="217"/>
    </location>
</feature>
<sequence>MLGHSFGAATTVEVLRHKDRFQYIGQGIIYDIWGAAIQPQPPEDEPRHRMDSPLLAINSEAFMYWPDNFKSVMSLCQEAKDHDALVWMMTVRGSVHVSQSDFSLLYPQIASLLLKMTVNPRRAIDLNINASLEFLKIVMPARISAMNRGTNEHLLELRTLEKLPYEHRLNQKWTAMRLRIPHEMRIRLRPQWLRRHERKKRRKSMSKHFPTDPQGNILEGLEDLQLGEEIWMHVGPTRDELERHGLTPGKDLENHQNSGMVDVTGEEGRCRDQHRGIEQRYMERG</sequence>
<comment type="caution">
    <text evidence="6">The sequence shown here is derived from an EMBL/GenBank/DDBJ whole genome shotgun (WGS) entry which is preliminary data.</text>
</comment>
<dbReference type="PANTHER" id="PTHR10272">
    <property type="entry name" value="PLATELET-ACTIVATING FACTOR ACETYLHYDROLASE"/>
    <property type="match status" value="1"/>
</dbReference>
<dbReference type="PANTHER" id="PTHR10272:SF0">
    <property type="entry name" value="PLATELET-ACTIVATING FACTOR ACETYLHYDROLASE"/>
    <property type="match status" value="1"/>
</dbReference>
<dbReference type="EC" id="3.1.1.47" evidence="1"/>
<dbReference type="AlphaFoldDB" id="A0A8H8BS73"/>
<evidence type="ECO:0000256" key="3">
    <source>
        <dbReference type="ARBA" id="ARBA00022963"/>
    </source>
</evidence>
<dbReference type="InterPro" id="IPR029058">
    <property type="entry name" value="AB_hydrolase_fold"/>
</dbReference>